<name>A0A0C9ZI07_9AGAM</name>
<protein>
    <submittedName>
        <fullName evidence="3">Uncharacterized protein</fullName>
    </submittedName>
</protein>
<dbReference type="HOGENOM" id="CLU_026455_1_0_1"/>
<feature type="compositionally biased region" description="Polar residues" evidence="1">
    <location>
        <begin position="47"/>
        <end position="64"/>
    </location>
</feature>
<reference evidence="4" key="2">
    <citation type="submission" date="2015-01" db="EMBL/GenBank/DDBJ databases">
        <title>Evolutionary Origins and Diversification of the Mycorrhizal Mutualists.</title>
        <authorList>
            <consortium name="DOE Joint Genome Institute"/>
            <consortium name="Mycorrhizal Genomics Consortium"/>
            <person name="Kohler A."/>
            <person name="Kuo A."/>
            <person name="Nagy L.G."/>
            <person name="Floudas D."/>
            <person name="Copeland A."/>
            <person name="Barry K.W."/>
            <person name="Cichocki N."/>
            <person name="Veneault-Fourrey C."/>
            <person name="LaButti K."/>
            <person name="Lindquist E.A."/>
            <person name="Lipzen A."/>
            <person name="Lundell T."/>
            <person name="Morin E."/>
            <person name="Murat C."/>
            <person name="Riley R."/>
            <person name="Ohm R."/>
            <person name="Sun H."/>
            <person name="Tunlid A."/>
            <person name="Henrissat B."/>
            <person name="Grigoriev I.V."/>
            <person name="Hibbett D.S."/>
            <person name="Martin F."/>
        </authorList>
    </citation>
    <scope>NUCLEOTIDE SEQUENCE [LARGE SCALE GENOMIC DNA]</scope>
    <source>
        <strain evidence="4">441</strain>
    </source>
</reference>
<dbReference type="STRING" id="765257.A0A0C9ZI07"/>
<feature type="region of interest" description="Disordered" evidence="1">
    <location>
        <begin position="455"/>
        <end position="474"/>
    </location>
</feature>
<keyword evidence="2" id="KW-1133">Transmembrane helix</keyword>
<dbReference type="Proteomes" id="UP000054018">
    <property type="component" value="Unassembled WGS sequence"/>
</dbReference>
<feature type="transmembrane region" description="Helical" evidence="2">
    <location>
        <begin position="134"/>
        <end position="154"/>
    </location>
</feature>
<evidence type="ECO:0000313" key="3">
    <source>
        <dbReference type="EMBL" id="KIK28881.1"/>
    </source>
</evidence>
<reference evidence="3 4" key="1">
    <citation type="submission" date="2014-04" db="EMBL/GenBank/DDBJ databases">
        <authorList>
            <consortium name="DOE Joint Genome Institute"/>
            <person name="Kuo A."/>
            <person name="Kohler A."/>
            <person name="Costa M.D."/>
            <person name="Nagy L.G."/>
            <person name="Floudas D."/>
            <person name="Copeland A."/>
            <person name="Barry K.W."/>
            <person name="Cichocki N."/>
            <person name="Veneault-Fourrey C."/>
            <person name="LaButti K."/>
            <person name="Lindquist E.A."/>
            <person name="Lipzen A."/>
            <person name="Lundell T."/>
            <person name="Morin E."/>
            <person name="Murat C."/>
            <person name="Sun H."/>
            <person name="Tunlid A."/>
            <person name="Henrissat B."/>
            <person name="Grigoriev I.V."/>
            <person name="Hibbett D.S."/>
            <person name="Martin F."/>
            <person name="Nordberg H.P."/>
            <person name="Cantor M.N."/>
            <person name="Hua S.X."/>
        </authorList>
    </citation>
    <scope>NUCLEOTIDE SEQUENCE [LARGE SCALE GENOMIC DNA]</scope>
    <source>
        <strain evidence="3 4">441</strain>
    </source>
</reference>
<sequence>MEVFNEESVRSNTAIRLPMPSPKPTQPKVEDTNTAEILLSDWEDVANSGSTPEQLHFSNTSVGSTPRRRRRGAKHVAAATATRPKSPAAKPRGQRARIINKEELEDAMAAGARFFMRYVFDVVSVAIRYMRRPFSIFLCLWIFALLVSRMANILRTALSPLCFVPGMSKSALCAPVPLTPPQSPWPDLMKAQGSMFDQLVGESVGGSALSIEVLKAEMATRDLSTLVRYSDLKSKDSVAELLSTISKDAKRTARGLTKLNAKVAGAVDEVMALNNYAMTTIEEAPTKAASPALQALVPIKIGPTADEIIQGVFALAMDKSEQSIARLIVEAEVSGQNLDQMEADMASLHDMITREDKHLSIEKDRALGELWTKLGGNTQKTREYDDRQALLDDLGVYRKQARAHVIAALQTLHAISDDLEDLRDRVAAPGIIGGKVPIEVHIESIKNGLERLKEGRTRAREVADETSKRLFDSD</sequence>
<keyword evidence="2" id="KW-0472">Membrane</keyword>
<gene>
    <name evidence="3" type="ORF">PISMIDRAFT_673130</name>
</gene>
<keyword evidence="2" id="KW-0812">Transmembrane</keyword>
<evidence type="ECO:0000256" key="2">
    <source>
        <dbReference type="SAM" id="Phobius"/>
    </source>
</evidence>
<organism evidence="3 4">
    <name type="scientific">Pisolithus microcarpus 441</name>
    <dbReference type="NCBI Taxonomy" id="765257"/>
    <lineage>
        <taxon>Eukaryota</taxon>
        <taxon>Fungi</taxon>
        <taxon>Dikarya</taxon>
        <taxon>Basidiomycota</taxon>
        <taxon>Agaricomycotina</taxon>
        <taxon>Agaricomycetes</taxon>
        <taxon>Agaricomycetidae</taxon>
        <taxon>Boletales</taxon>
        <taxon>Sclerodermatineae</taxon>
        <taxon>Pisolithaceae</taxon>
        <taxon>Pisolithus</taxon>
    </lineage>
</organism>
<dbReference type="EMBL" id="KN833691">
    <property type="protein sequence ID" value="KIK28881.1"/>
    <property type="molecule type" value="Genomic_DNA"/>
</dbReference>
<dbReference type="AlphaFoldDB" id="A0A0C9ZI07"/>
<evidence type="ECO:0000313" key="4">
    <source>
        <dbReference type="Proteomes" id="UP000054018"/>
    </source>
</evidence>
<accession>A0A0C9ZI07</accession>
<feature type="region of interest" description="Disordered" evidence="1">
    <location>
        <begin position="47"/>
        <end position="94"/>
    </location>
</feature>
<keyword evidence="4" id="KW-1185">Reference proteome</keyword>
<feature type="region of interest" description="Disordered" evidence="1">
    <location>
        <begin position="1"/>
        <end position="31"/>
    </location>
</feature>
<dbReference type="OrthoDB" id="4179406at2759"/>
<proteinExistence type="predicted"/>
<evidence type="ECO:0000256" key="1">
    <source>
        <dbReference type="SAM" id="MobiDB-lite"/>
    </source>
</evidence>